<feature type="transmembrane region" description="Helical" evidence="6">
    <location>
        <begin position="124"/>
        <end position="147"/>
    </location>
</feature>
<dbReference type="EMBL" id="AZFW01000151">
    <property type="protein sequence ID" value="KRM23592.1"/>
    <property type="molecule type" value="Genomic_DNA"/>
</dbReference>
<dbReference type="EC" id="2.3.2.3" evidence="6"/>
<dbReference type="RefSeq" id="WP_051225448.1">
    <property type="nucleotide sequence ID" value="NZ_AUEH01000057.1"/>
</dbReference>
<dbReference type="PATRIC" id="fig|1122147.4.peg.1666"/>
<gene>
    <name evidence="6" type="primary">mprF</name>
    <name evidence="7" type="ORF">FC91_GL001606</name>
</gene>
<keyword evidence="4 6" id="KW-1133">Transmembrane helix</keyword>
<evidence type="ECO:0000313" key="8">
    <source>
        <dbReference type="Proteomes" id="UP000050949"/>
    </source>
</evidence>
<evidence type="ECO:0000256" key="3">
    <source>
        <dbReference type="ARBA" id="ARBA00022692"/>
    </source>
</evidence>
<dbReference type="AlphaFoldDB" id="A0A0R1WZT0"/>
<comment type="subcellular location">
    <subcellularLocation>
        <location evidence="1 6">Cell membrane</location>
        <topology evidence="1 6">Multi-pass membrane protein</topology>
    </subcellularLocation>
</comment>
<keyword evidence="6" id="KW-0443">Lipid metabolism</keyword>
<dbReference type="GeneID" id="78508727"/>
<dbReference type="eggNOG" id="COG0392">
    <property type="taxonomic scope" value="Bacteria"/>
</dbReference>
<keyword evidence="2" id="KW-1003">Cell membrane</keyword>
<comment type="catalytic activity">
    <reaction evidence="6">
        <text>L-lysyl-tRNA(Lys) + a 1,2-diacyl-sn-glycero-3-phospho-(1'-sn-glycerol) = a 1,2-diacyl-sn-glycero-3-phospho-1'-(3'-O-L-lysyl)-sn-glycerol + tRNA(Lys)</text>
        <dbReference type="Rhea" id="RHEA:10668"/>
        <dbReference type="Rhea" id="RHEA-COMP:9696"/>
        <dbReference type="Rhea" id="RHEA-COMP:9697"/>
        <dbReference type="ChEBI" id="CHEBI:64716"/>
        <dbReference type="ChEBI" id="CHEBI:75792"/>
        <dbReference type="ChEBI" id="CHEBI:78442"/>
        <dbReference type="ChEBI" id="CHEBI:78529"/>
        <dbReference type="EC" id="2.3.2.3"/>
    </reaction>
</comment>
<proteinExistence type="inferred from homology"/>
<accession>A0A0R1WZT0</accession>
<feature type="transmembrane region" description="Helical" evidence="6">
    <location>
        <begin position="39"/>
        <end position="65"/>
    </location>
</feature>
<evidence type="ECO:0000256" key="6">
    <source>
        <dbReference type="RuleBase" id="RU363042"/>
    </source>
</evidence>
<comment type="similarity">
    <text evidence="6">Belongs to the LPG synthase family.</text>
</comment>
<reference evidence="7 8" key="1">
    <citation type="journal article" date="2015" name="Genome Announc.">
        <title>Expanding the biotechnology potential of lactobacilli through comparative genomics of 213 strains and associated genera.</title>
        <authorList>
            <person name="Sun Z."/>
            <person name="Harris H.M."/>
            <person name="McCann A."/>
            <person name="Guo C."/>
            <person name="Argimon S."/>
            <person name="Zhang W."/>
            <person name="Yang X."/>
            <person name="Jeffery I.B."/>
            <person name="Cooney J.C."/>
            <person name="Kagawa T.F."/>
            <person name="Liu W."/>
            <person name="Song Y."/>
            <person name="Salvetti E."/>
            <person name="Wrobel A."/>
            <person name="Rasinkangas P."/>
            <person name="Parkhill J."/>
            <person name="Rea M.C."/>
            <person name="O'Sullivan O."/>
            <person name="Ritari J."/>
            <person name="Douillard F.P."/>
            <person name="Paul Ross R."/>
            <person name="Yang R."/>
            <person name="Briner A.E."/>
            <person name="Felis G.E."/>
            <person name="de Vos W.M."/>
            <person name="Barrangou R."/>
            <person name="Klaenhammer T.R."/>
            <person name="Caufield P.W."/>
            <person name="Cui Y."/>
            <person name="Zhang H."/>
            <person name="O'Toole P.W."/>
        </authorList>
    </citation>
    <scope>NUCLEOTIDE SEQUENCE [LARGE SCALE GENOMIC DNA]</scope>
    <source>
        <strain evidence="7 8">DSM 16991</strain>
    </source>
</reference>
<dbReference type="PANTHER" id="PTHR37693:SF1">
    <property type="entry name" value="INTEGRAL MEMBRANE PROTEIN"/>
    <property type="match status" value="1"/>
</dbReference>
<evidence type="ECO:0000256" key="1">
    <source>
        <dbReference type="ARBA" id="ARBA00004651"/>
    </source>
</evidence>
<dbReference type="GO" id="GO:0050071">
    <property type="term" value="F:phosphatidylglycerol lysyltransferase activity"/>
    <property type="evidence" value="ECO:0007669"/>
    <property type="project" value="UniProtKB-EC"/>
</dbReference>
<protein>
    <recommendedName>
        <fullName evidence="6">Phosphatidylglycerol lysyltransferase</fullName>
        <ecNumber evidence="6">2.3.2.3</ecNumber>
    </recommendedName>
    <alternativeName>
        <fullName evidence="6">Lysylphosphatidylglycerol synthase</fullName>
    </alternativeName>
</protein>
<sequence length="350" mass="39880">MSRKNKLAFFIMLVLSMGILVFELRTINMAHFWRDLLHLNWWWLLFAVIIMIGQLCIEGVIMQVLTNDENTRLSYHNAVRVPFIEQLFNSITPFSSGGQPAELIAMMQSGVEAGKSSSLLLMKFIIYQLAVLVNFVLTMVVGFSAVAQQFSGIAWLILLGFVTHLFTIATLLMIMFWYRFTKRLLQIVMKPVGWFMSAARFNELMTTLDHKIDTFYEESQRLKQEKKRVVKAVILTMVQLLIYYSIPYFILLALGQTNANPFSVMSMHVMIVMITSIFPIPGGTGGAEYSFRTLFAAFIPNASQLVLGMLLWRFITYYVGMFSGVVMLAVPAHKDAQVDKRKTAEVDNNA</sequence>
<dbReference type="GO" id="GO:0006629">
    <property type="term" value="P:lipid metabolic process"/>
    <property type="evidence" value="ECO:0007669"/>
    <property type="project" value="UniProtKB-KW"/>
</dbReference>
<dbReference type="NCBIfam" id="TIGR00374">
    <property type="entry name" value="flippase-like domain"/>
    <property type="match status" value="1"/>
</dbReference>
<evidence type="ECO:0000313" key="7">
    <source>
        <dbReference type="EMBL" id="KRM23592.1"/>
    </source>
</evidence>
<keyword evidence="5 6" id="KW-0472">Membrane</keyword>
<dbReference type="GO" id="GO:0005886">
    <property type="term" value="C:plasma membrane"/>
    <property type="evidence" value="ECO:0007669"/>
    <property type="project" value="UniProtKB-SubCell"/>
</dbReference>
<dbReference type="GO" id="GO:0046677">
    <property type="term" value="P:response to antibiotic"/>
    <property type="evidence" value="ECO:0007669"/>
    <property type="project" value="UniProtKB-KW"/>
</dbReference>
<dbReference type="InterPro" id="IPR022791">
    <property type="entry name" value="L-PG_synthase/AglD"/>
</dbReference>
<dbReference type="Proteomes" id="UP000050949">
    <property type="component" value="Unassembled WGS sequence"/>
</dbReference>
<keyword evidence="6" id="KW-0046">Antibiotic resistance</keyword>
<evidence type="ECO:0000256" key="2">
    <source>
        <dbReference type="ARBA" id="ARBA00022475"/>
    </source>
</evidence>
<feature type="transmembrane region" description="Helical" evidence="6">
    <location>
        <begin position="153"/>
        <end position="180"/>
    </location>
</feature>
<feature type="transmembrane region" description="Helical" evidence="6">
    <location>
        <begin position="229"/>
        <end position="250"/>
    </location>
</feature>
<feature type="transmembrane region" description="Helical" evidence="6">
    <location>
        <begin position="262"/>
        <end position="282"/>
    </location>
</feature>
<dbReference type="PANTHER" id="PTHR37693">
    <property type="entry name" value="PHOSPHATIDYLGLYCEROL LYSYLTRANSFERASE"/>
    <property type="match status" value="1"/>
</dbReference>
<dbReference type="Pfam" id="PF03706">
    <property type="entry name" value="LPG_synthase_TM"/>
    <property type="match status" value="1"/>
</dbReference>
<organism evidence="7 8">
    <name type="scientific">Schleiferilactobacillus harbinensis DSM 16991</name>
    <dbReference type="NCBI Taxonomy" id="1122147"/>
    <lineage>
        <taxon>Bacteria</taxon>
        <taxon>Bacillati</taxon>
        <taxon>Bacillota</taxon>
        <taxon>Bacilli</taxon>
        <taxon>Lactobacillales</taxon>
        <taxon>Lactobacillaceae</taxon>
        <taxon>Schleiferilactobacillus</taxon>
    </lineage>
</organism>
<dbReference type="OrthoDB" id="9810654at2"/>
<evidence type="ECO:0000256" key="4">
    <source>
        <dbReference type="ARBA" id="ARBA00022989"/>
    </source>
</evidence>
<evidence type="ECO:0000256" key="5">
    <source>
        <dbReference type="ARBA" id="ARBA00023136"/>
    </source>
</evidence>
<comment type="function">
    <text evidence="6">Catalyzes the transfer of a lysyl group from L-lysyl-tRNA(Lys) to membrane-bound phosphatidylglycerol (PG), which produces lysylphosphatidylglycerol (LPG), a major component of the bacterial membrane with a positive net charge. LPG synthesis contributes to bacterial virulence as it is involved in the resistance mechanism against cationic antimicrobial peptides (CAMP) produces by the host's immune system (defensins, cathelicidins) and by the competing microorganisms.</text>
</comment>
<feature type="transmembrane region" description="Helical" evidence="6">
    <location>
        <begin position="315"/>
        <end position="332"/>
    </location>
</feature>
<keyword evidence="6" id="KW-0808">Transferase</keyword>
<keyword evidence="3 6" id="KW-0812">Transmembrane</keyword>
<feature type="transmembrane region" description="Helical" evidence="6">
    <location>
        <begin position="7"/>
        <end position="27"/>
    </location>
</feature>
<name>A0A0R1WZT0_9LACO</name>
<comment type="caution">
    <text evidence="7">The sequence shown here is derived from an EMBL/GenBank/DDBJ whole genome shotgun (WGS) entry which is preliminary data.</text>
</comment>